<keyword evidence="4" id="KW-0975">Bacterial flagellum</keyword>
<feature type="non-terminal residue" evidence="8">
    <location>
        <position position="236"/>
    </location>
</feature>
<name>A0A382ZGU7_9ZZZZ</name>
<feature type="domain" description="Flagellar hook-associated protein 2 N-terminal" evidence="7">
    <location>
        <begin position="10"/>
        <end position="105"/>
    </location>
</feature>
<sequence length="236" mass="24498">MELNVSGLVSGFDWKSMVDQLSNVERAPQRRMRVEQNTIYKKNSAYSSLKSELTSLKSKAETLKDTDLYDSRTVTSSETHTTATADAGTSSGDYRFEIYQMATAAKQLGATDVGAAVSTSEAISSAGLAIPITAGTVTVQGNQITVDTDDSLATTLDAIKTAVGGSFDYSVSGDKVTLADSSAIVLGSASDTSNFLQALRLTANGTSSITSSDKLGGINLSKTMDTANLTDGAGTA</sequence>
<evidence type="ECO:0000256" key="3">
    <source>
        <dbReference type="ARBA" id="ARBA00011255"/>
    </source>
</evidence>
<dbReference type="GO" id="GO:0009424">
    <property type="term" value="C:bacterial-type flagellum hook"/>
    <property type="evidence" value="ECO:0007669"/>
    <property type="project" value="InterPro"/>
</dbReference>
<evidence type="ECO:0000256" key="5">
    <source>
        <dbReference type="ARBA" id="ARBA00033074"/>
    </source>
</evidence>
<dbReference type="PANTHER" id="PTHR30288">
    <property type="entry name" value="FLAGELLAR CAP/ASSEMBLY PROTEIN FLID"/>
    <property type="match status" value="1"/>
</dbReference>
<organism evidence="8">
    <name type="scientific">marine metagenome</name>
    <dbReference type="NCBI Taxonomy" id="408172"/>
    <lineage>
        <taxon>unclassified sequences</taxon>
        <taxon>metagenomes</taxon>
        <taxon>ecological metagenomes</taxon>
    </lineage>
</organism>
<gene>
    <name evidence="8" type="ORF">METZ01_LOCUS447611</name>
</gene>
<proteinExistence type="inferred from homology"/>
<dbReference type="EMBL" id="UINC01183825">
    <property type="protein sequence ID" value="SVD94757.1"/>
    <property type="molecule type" value="Genomic_DNA"/>
</dbReference>
<dbReference type="PANTHER" id="PTHR30288:SF0">
    <property type="entry name" value="FLAGELLAR HOOK-ASSOCIATED PROTEIN 2"/>
    <property type="match status" value="1"/>
</dbReference>
<accession>A0A382ZGU7</accession>
<evidence type="ECO:0000256" key="4">
    <source>
        <dbReference type="ARBA" id="ARBA00023143"/>
    </source>
</evidence>
<comment type="subunit">
    <text evidence="3">Homopentamer.</text>
</comment>
<evidence type="ECO:0000313" key="8">
    <source>
        <dbReference type="EMBL" id="SVD94757.1"/>
    </source>
</evidence>
<dbReference type="AlphaFoldDB" id="A0A382ZGU7"/>
<dbReference type="InterPro" id="IPR003481">
    <property type="entry name" value="FliD_N"/>
</dbReference>
<evidence type="ECO:0000256" key="2">
    <source>
        <dbReference type="ARBA" id="ARBA00009764"/>
    </source>
</evidence>
<dbReference type="GO" id="GO:0071973">
    <property type="term" value="P:bacterial-type flagellum-dependent cell motility"/>
    <property type="evidence" value="ECO:0007669"/>
    <property type="project" value="TreeGrafter"/>
</dbReference>
<evidence type="ECO:0000256" key="1">
    <source>
        <dbReference type="ARBA" id="ARBA00004365"/>
    </source>
</evidence>
<protein>
    <recommendedName>
        <fullName evidence="6">Filament cap protein</fullName>
    </recommendedName>
    <alternativeName>
        <fullName evidence="5">Flagellar cap protein</fullName>
    </alternativeName>
</protein>
<dbReference type="InterPro" id="IPR040026">
    <property type="entry name" value="FliD"/>
</dbReference>
<reference evidence="8" key="1">
    <citation type="submission" date="2018-05" db="EMBL/GenBank/DDBJ databases">
        <authorList>
            <person name="Lanie J.A."/>
            <person name="Ng W.-L."/>
            <person name="Kazmierczak K.M."/>
            <person name="Andrzejewski T.M."/>
            <person name="Davidsen T.M."/>
            <person name="Wayne K.J."/>
            <person name="Tettelin H."/>
            <person name="Glass J.I."/>
            <person name="Rusch D."/>
            <person name="Podicherti R."/>
            <person name="Tsui H.-C.T."/>
            <person name="Winkler M.E."/>
        </authorList>
    </citation>
    <scope>NUCLEOTIDE SEQUENCE</scope>
</reference>
<comment type="similarity">
    <text evidence="2">Belongs to the FliD family.</text>
</comment>
<dbReference type="Pfam" id="PF02465">
    <property type="entry name" value="FliD_N"/>
    <property type="match status" value="1"/>
</dbReference>
<comment type="subcellular location">
    <subcellularLocation>
        <location evidence="1">Bacterial flagellum</location>
    </subcellularLocation>
</comment>
<evidence type="ECO:0000259" key="7">
    <source>
        <dbReference type="Pfam" id="PF02465"/>
    </source>
</evidence>
<evidence type="ECO:0000256" key="6">
    <source>
        <dbReference type="ARBA" id="ARBA00033192"/>
    </source>
</evidence>
<dbReference type="GO" id="GO:0009421">
    <property type="term" value="C:bacterial-type flagellum filament cap"/>
    <property type="evidence" value="ECO:0007669"/>
    <property type="project" value="InterPro"/>
</dbReference>